<dbReference type="PROSITE" id="PS51635">
    <property type="entry name" value="PNPLA"/>
    <property type="match status" value="1"/>
</dbReference>
<keyword evidence="1 4" id="KW-0378">Hydrolase</keyword>
<dbReference type="InterPro" id="IPR016035">
    <property type="entry name" value="Acyl_Trfase/lysoPLipase"/>
</dbReference>
<sequence>MCLDPGWLRVLSLDGGGIRGLSSLLVLDALMKQIDPISPPKPCEVFDLIGGTSTGGLIAIMLGRLNMDMASCIRAYRYMSESIFKPRETLNIAAKVLAKYHVRGRFSSSALEKAIKTVIVSTGKSVDELMHPGIEQKCKIFVCAVSRECPGVIRFRNYRPSGPAPLNPRIWEAARATSAATSFFDPIAIGPFGQEFLDGATGANNPVEIALEEARDIWPNAMPRLQYIISIGTGEPSLAAFGDNLMSIGRTLIRISTDANAVATQFARAHPELAVGGDRSRYIYQRFNVSKGLENIKLHETAKISEIASATHRRSNSHRNVRSRCDNQGYPREVSVQKMYGLGYPSKSLR</sequence>
<dbReference type="InterPro" id="IPR002641">
    <property type="entry name" value="PNPLA_dom"/>
</dbReference>
<accession>A0AAJ0HWH3</accession>
<reference evidence="6" key="2">
    <citation type="submission" date="2023-06" db="EMBL/GenBank/DDBJ databases">
        <authorList>
            <consortium name="Lawrence Berkeley National Laboratory"/>
            <person name="Haridas S."/>
            <person name="Hensen N."/>
            <person name="Bonometti L."/>
            <person name="Westerberg I."/>
            <person name="Brannstrom I.O."/>
            <person name="Guillou S."/>
            <person name="Cros-Aarteil S."/>
            <person name="Calhoun S."/>
            <person name="Kuo A."/>
            <person name="Mondo S."/>
            <person name="Pangilinan J."/>
            <person name="Riley R."/>
            <person name="Labutti K."/>
            <person name="Andreopoulos B."/>
            <person name="Lipzen A."/>
            <person name="Chen C."/>
            <person name="Yanf M."/>
            <person name="Daum C."/>
            <person name="Ng V."/>
            <person name="Clum A."/>
            <person name="Steindorff A."/>
            <person name="Ohm R."/>
            <person name="Martin F."/>
            <person name="Silar P."/>
            <person name="Natvig D."/>
            <person name="Lalanne C."/>
            <person name="Gautier V."/>
            <person name="Ament-Velasquez S.L."/>
            <person name="Kruys A."/>
            <person name="Hutchinson M.I."/>
            <person name="Powell A.J."/>
            <person name="Barry K."/>
            <person name="Miller A.N."/>
            <person name="Grigoriev I.V."/>
            <person name="Debuchy R."/>
            <person name="Gladieux P."/>
            <person name="Thoren M.H."/>
            <person name="Johannesson H."/>
        </authorList>
    </citation>
    <scope>NUCLEOTIDE SEQUENCE</scope>
    <source>
        <strain evidence="6">CBS 955.72</strain>
    </source>
</reference>
<evidence type="ECO:0000313" key="6">
    <source>
        <dbReference type="EMBL" id="KAK3363966.1"/>
    </source>
</evidence>
<dbReference type="GO" id="GO:0046486">
    <property type="term" value="P:glycerolipid metabolic process"/>
    <property type="evidence" value="ECO:0007669"/>
    <property type="project" value="UniProtKB-ARBA"/>
</dbReference>
<dbReference type="Proteomes" id="UP001275084">
    <property type="component" value="Unassembled WGS sequence"/>
</dbReference>
<dbReference type="GO" id="GO:0016020">
    <property type="term" value="C:membrane"/>
    <property type="evidence" value="ECO:0007669"/>
    <property type="project" value="TreeGrafter"/>
</dbReference>
<evidence type="ECO:0000313" key="7">
    <source>
        <dbReference type="Proteomes" id="UP001275084"/>
    </source>
</evidence>
<feature type="short sequence motif" description="GXSXG" evidence="4">
    <location>
        <begin position="51"/>
        <end position="55"/>
    </location>
</feature>
<evidence type="ECO:0000256" key="1">
    <source>
        <dbReference type="ARBA" id="ARBA00022801"/>
    </source>
</evidence>
<feature type="short sequence motif" description="DGA/G" evidence="4">
    <location>
        <begin position="198"/>
        <end position="200"/>
    </location>
</feature>
<feature type="active site" description="Nucleophile" evidence="4">
    <location>
        <position position="53"/>
    </location>
</feature>
<dbReference type="PANTHER" id="PTHR24185:SF1">
    <property type="entry name" value="CALCIUM-INDEPENDENT PHOSPHOLIPASE A2-GAMMA"/>
    <property type="match status" value="1"/>
</dbReference>
<gene>
    <name evidence="6" type="ORF">B0T25DRAFT_587616</name>
</gene>
<feature type="domain" description="PNPLA" evidence="5">
    <location>
        <begin position="11"/>
        <end position="211"/>
    </location>
</feature>
<evidence type="ECO:0000256" key="2">
    <source>
        <dbReference type="ARBA" id="ARBA00022963"/>
    </source>
</evidence>
<dbReference type="SUPFAM" id="SSF52151">
    <property type="entry name" value="FabD/lysophospholipase-like"/>
    <property type="match status" value="1"/>
</dbReference>
<name>A0AAJ0HWH3_9PEZI</name>
<organism evidence="6 7">
    <name type="scientific">Lasiosphaeria hispida</name>
    <dbReference type="NCBI Taxonomy" id="260671"/>
    <lineage>
        <taxon>Eukaryota</taxon>
        <taxon>Fungi</taxon>
        <taxon>Dikarya</taxon>
        <taxon>Ascomycota</taxon>
        <taxon>Pezizomycotina</taxon>
        <taxon>Sordariomycetes</taxon>
        <taxon>Sordariomycetidae</taxon>
        <taxon>Sordariales</taxon>
        <taxon>Lasiosphaeriaceae</taxon>
        <taxon>Lasiosphaeria</taxon>
    </lineage>
</organism>
<reference evidence="6" key="1">
    <citation type="journal article" date="2023" name="Mol. Phylogenet. Evol.">
        <title>Genome-scale phylogeny and comparative genomics of the fungal order Sordariales.</title>
        <authorList>
            <person name="Hensen N."/>
            <person name="Bonometti L."/>
            <person name="Westerberg I."/>
            <person name="Brannstrom I.O."/>
            <person name="Guillou S."/>
            <person name="Cros-Aarteil S."/>
            <person name="Calhoun S."/>
            <person name="Haridas S."/>
            <person name="Kuo A."/>
            <person name="Mondo S."/>
            <person name="Pangilinan J."/>
            <person name="Riley R."/>
            <person name="LaButti K."/>
            <person name="Andreopoulos B."/>
            <person name="Lipzen A."/>
            <person name="Chen C."/>
            <person name="Yan M."/>
            <person name="Daum C."/>
            <person name="Ng V."/>
            <person name="Clum A."/>
            <person name="Steindorff A."/>
            <person name="Ohm R.A."/>
            <person name="Martin F."/>
            <person name="Silar P."/>
            <person name="Natvig D.O."/>
            <person name="Lalanne C."/>
            <person name="Gautier V."/>
            <person name="Ament-Velasquez S.L."/>
            <person name="Kruys A."/>
            <person name="Hutchinson M.I."/>
            <person name="Powell A.J."/>
            <person name="Barry K."/>
            <person name="Miller A.N."/>
            <person name="Grigoriev I.V."/>
            <person name="Debuchy R."/>
            <person name="Gladieux P."/>
            <person name="Hiltunen Thoren M."/>
            <person name="Johannesson H."/>
        </authorList>
    </citation>
    <scope>NUCLEOTIDE SEQUENCE</scope>
    <source>
        <strain evidence="6">CBS 955.72</strain>
    </source>
</reference>
<evidence type="ECO:0000259" key="5">
    <source>
        <dbReference type="PROSITE" id="PS51635"/>
    </source>
</evidence>
<keyword evidence="2 4" id="KW-0442">Lipid degradation</keyword>
<proteinExistence type="predicted"/>
<dbReference type="GO" id="GO:0019369">
    <property type="term" value="P:arachidonate metabolic process"/>
    <property type="evidence" value="ECO:0007669"/>
    <property type="project" value="TreeGrafter"/>
</dbReference>
<dbReference type="Gene3D" id="3.40.1090.10">
    <property type="entry name" value="Cytosolic phospholipase A2 catalytic domain"/>
    <property type="match status" value="1"/>
</dbReference>
<dbReference type="AlphaFoldDB" id="A0AAJ0HWH3"/>
<dbReference type="Pfam" id="PF01734">
    <property type="entry name" value="Patatin"/>
    <property type="match status" value="1"/>
</dbReference>
<comment type="caution">
    <text evidence="6">The sequence shown here is derived from an EMBL/GenBank/DDBJ whole genome shotgun (WGS) entry which is preliminary data.</text>
</comment>
<protein>
    <submittedName>
        <fullName evidence="6">Phospholipase, patatin family protein</fullName>
    </submittedName>
</protein>
<evidence type="ECO:0000256" key="3">
    <source>
        <dbReference type="ARBA" id="ARBA00023098"/>
    </source>
</evidence>
<feature type="short sequence motif" description="GXGXXG" evidence="4">
    <location>
        <begin position="15"/>
        <end position="20"/>
    </location>
</feature>
<evidence type="ECO:0000256" key="4">
    <source>
        <dbReference type="PROSITE-ProRule" id="PRU01161"/>
    </source>
</evidence>
<dbReference type="CDD" id="cd07216">
    <property type="entry name" value="Pat17_PNPLA8_PNPLA9_like3"/>
    <property type="match status" value="1"/>
</dbReference>
<keyword evidence="3 4" id="KW-0443">Lipid metabolism</keyword>
<dbReference type="EMBL" id="JAUIQD010000001">
    <property type="protein sequence ID" value="KAK3363966.1"/>
    <property type="molecule type" value="Genomic_DNA"/>
</dbReference>
<feature type="active site" description="Proton acceptor" evidence="4">
    <location>
        <position position="198"/>
    </location>
</feature>
<dbReference type="GO" id="GO:0047499">
    <property type="term" value="F:calcium-independent phospholipase A2 activity"/>
    <property type="evidence" value="ECO:0007669"/>
    <property type="project" value="TreeGrafter"/>
</dbReference>
<dbReference type="GO" id="GO:0016042">
    <property type="term" value="P:lipid catabolic process"/>
    <property type="evidence" value="ECO:0007669"/>
    <property type="project" value="UniProtKB-UniRule"/>
</dbReference>
<dbReference type="PANTHER" id="PTHR24185">
    <property type="entry name" value="CALCIUM-INDEPENDENT PHOSPHOLIPASE A2-GAMMA"/>
    <property type="match status" value="1"/>
</dbReference>
<keyword evidence="7" id="KW-1185">Reference proteome</keyword>